<dbReference type="AlphaFoldDB" id="A0A8S3U2Q3"/>
<proteinExistence type="predicted"/>
<keyword evidence="2" id="KW-1185">Reference proteome</keyword>
<dbReference type="Proteomes" id="UP000683360">
    <property type="component" value="Unassembled WGS sequence"/>
</dbReference>
<name>A0A8S3U2Q3_MYTED</name>
<gene>
    <name evidence="1" type="ORF">MEDL_52537</name>
</gene>
<evidence type="ECO:0000313" key="2">
    <source>
        <dbReference type="Proteomes" id="UP000683360"/>
    </source>
</evidence>
<dbReference type="EMBL" id="CAJPWZ010002551">
    <property type="protein sequence ID" value="CAG2240229.1"/>
    <property type="molecule type" value="Genomic_DNA"/>
</dbReference>
<sequence>MVGKCNGKTSDRKRHCESTFSRGEHLQNGPVTSRKTGLTYKNKHCSQCFNESIKDLIPWRLEIDCLNLADFNFVSSYSEIISLATEQKCNIFYAVSDTEYILFYVQSTKPTTLISECNVTGYWDRYRVDLLEACLRTPKSSITTPFKNYYCYLCNRYSTIESSKYLDTKMNISEMMIPINDERYFKFEFHIEALDIRFIKDKIINDIHLKMSLKRKKVRNLQ</sequence>
<reference evidence="1" key="1">
    <citation type="submission" date="2021-03" db="EMBL/GenBank/DDBJ databases">
        <authorList>
            <person name="Bekaert M."/>
        </authorList>
    </citation>
    <scope>NUCLEOTIDE SEQUENCE</scope>
</reference>
<evidence type="ECO:0000313" key="1">
    <source>
        <dbReference type="EMBL" id="CAG2240229.1"/>
    </source>
</evidence>
<comment type="caution">
    <text evidence="1">The sequence shown here is derived from an EMBL/GenBank/DDBJ whole genome shotgun (WGS) entry which is preliminary data.</text>
</comment>
<accession>A0A8S3U2Q3</accession>
<organism evidence="1 2">
    <name type="scientific">Mytilus edulis</name>
    <name type="common">Blue mussel</name>
    <dbReference type="NCBI Taxonomy" id="6550"/>
    <lineage>
        <taxon>Eukaryota</taxon>
        <taxon>Metazoa</taxon>
        <taxon>Spiralia</taxon>
        <taxon>Lophotrochozoa</taxon>
        <taxon>Mollusca</taxon>
        <taxon>Bivalvia</taxon>
        <taxon>Autobranchia</taxon>
        <taxon>Pteriomorphia</taxon>
        <taxon>Mytilida</taxon>
        <taxon>Mytiloidea</taxon>
        <taxon>Mytilidae</taxon>
        <taxon>Mytilinae</taxon>
        <taxon>Mytilus</taxon>
    </lineage>
</organism>
<dbReference type="OrthoDB" id="6145076at2759"/>
<protein>
    <submittedName>
        <fullName evidence="1">Uncharacterized protein</fullName>
    </submittedName>
</protein>